<dbReference type="AlphaFoldDB" id="A0A2N5VMF5"/>
<feature type="compositionally biased region" description="Low complexity" evidence="1">
    <location>
        <begin position="15"/>
        <end position="30"/>
    </location>
</feature>
<reference evidence="2 3" key="1">
    <citation type="submission" date="2017-11" db="EMBL/GenBank/DDBJ databases">
        <title>De novo assembly and phasing of dikaryotic genomes from two isolates of Puccinia coronata f. sp. avenae, the causal agent of oat crown rust.</title>
        <authorList>
            <person name="Miller M.E."/>
            <person name="Zhang Y."/>
            <person name="Omidvar V."/>
            <person name="Sperschneider J."/>
            <person name="Schwessinger B."/>
            <person name="Raley C."/>
            <person name="Palmer J.M."/>
            <person name="Garnica D."/>
            <person name="Upadhyaya N."/>
            <person name="Rathjen J."/>
            <person name="Taylor J.M."/>
            <person name="Park R.F."/>
            <person name="Dodds P.N."/>
            <person name="Hirsch C.D."/>
            <person name="Kianian S.F."/>
            <person name="Figueroa M."/>
        </authorList>
    </citation>
    <scope>NUCLEOTIDE SEQUENCE [LARGE SCALE GENOMIC DNA]</scope>
    <source>
        <strain evidence="2">12NC29</strain>
    </source>
</reference>
<comment type="caution">
    <text evidence="2">The sequence shown here is derived from an EMBL/GenBank/DDBJ whole genome shotgun (WGS) entry which is preliminary data.</text>
</comment>
<dbReference type="Proteomes" id="UP000235388">
    <property type="component" value="Unassembled WGS sequence"/>
</dbReference>
<protein>
    <submittedName>
        <fullName evidence="2">Uncharacterized protein</fullName>
    </submittedName>
</protein>
<name>A0A2N5VMF5_9BASI</name>
<feature type="region of interest" description="Disordered" evidence="1">
    <location>
        <begin position="558"/>
        <end position="589"/>
    </location>
</feature>
<feature type="compositionally biased region" description="Polar residues" evidence="1">
    <location>
        <begin position="53"/>
        <end position="65"/>
    </location>
</feature>
<keyword evidence="3" id="KW-1185">Reference proteome</keyword>
<evidence type="ECO:0000256" key="1">
    <source>
        <dbReference type="SAM" id="MobiDB-lite"/>
    </source>
</evidence>
<feature type="compositionally biased region" description="Basic and acidic residues" evidence="1">
    <location>
        <begin position="370"/>
        <end position="382"/>
    </location>
</feature>
<sequence length="589" mass="65772">MSVPPHLSPQSRLFIPSTPISNSSIPPNQNYGTSLYGNQHHAHASHTPLPNYHHNQASQNPSSTYHNQLHLHNHHSNLDQSSISTNQVANYNHAAHQHPPTHANHPHQSLHLSHFSNNLLNQNHLHHNQQTNQLHHNQQMNQSHHHQQISLPDLSSNSQPLPSRQQTPLPSSTSSLSLTQGQQRTTPSTQPAVPTSSNTPPLAGINQRKSRKRKALQVNPQPPPAPRSHEELLKESEAQLAIQACKDSKKAMSDADCRHFAEFYRKQRKLLIIEAIERCVLLPMVDDFLQIPMKKPNRWNYFMKTQSARGVFRGSKRGIKHWQAMKGVLELWHELTPTEKASYKDGVPTSTQSIDSRAEHASRGTSHNSAHQEAEGEAHNGFEDVPSDDDDNVNLSNPVSLRRAKNYVQNYADEWLGKAVHVAKTANCEMVLFVVSKHLAAHTFQLVKATHGANNFVAASARLEGTQTYAARLQAYITGYEPQTSDRSRLLLACQHWLYRLELRPGAKTQADWLKKPSRGLHPSFPNVIHNDLDDNLIDVVYDPTIPDGITLQEFYGTRSSSEGASPYNEGSSSSSSSSSPSSEGTSPW</sequence>
<accession>A0A2N5VMF5</accession>
<feature type="region of interest" description="Disordered" evidence="1">
    <location>
        <begin position="134"/>
        <end position="230"/>
    </location>
</feature>
<evidence type="ECO:0000313" key="2">
    <source>
        <dbReference type="EMBL" id="PLW51168.1"/>
    </source>
</evidence>
<dbReference type="OrthoDB" id="2518968at2759"/>
<feature type="compositionally biased region" description="Low complexity" evidence="1">
    <location>
        <begin position="572"/>
        <end position="583"/>
    </location>
</feature>
<gene>
    <name evidence="2" type="ORF">PCANC_11438</name>
</gene>
<feature type="compositionally biased region" description="Low complexity" evidence="1">
    <location>
        <begin position="158"/>
        <end position="186"/>
    </location>
</feature>
<organism evidence="2 3">
    <name type="scientific">Puccinia coronata f. sp. avenae</name>
    <dbReference type="NCBI Taxonomy" id="200324"/>
    <lineage>
        <taxon>Eukaryota</taxon>
        <taxon>Fungi</taxon>
        <taxon>Dikarya</taxon>
        <taxon>Basidiomycota</taxon>
        <taxon>Pucciniomycotina</taxon>
        <taxon>Pucciniomycetes</taxon>
        <taxon>Pucciniales</taxon>
        <taxon>Pucciniaceae</taxon>
        <taxon>Puccinia</taxon>
    </lineage>
</organism>
<proteinExistence type="predicted"/>
<feature type="region of interest" description="Disordered" evidence="1">
    <location>
        <begin position="341"/>
        <end position="396"/>
    </location>
</feature>
<evidence type="ECO:0000313" key="3">
    <source>
        <dbReference type="Proteomes" id="UP000235388"/>
    </source>
</evidence>
<feature type="compositionally biased region" description="Polar residues" evidence="1">
    <location>
        <begin position="187"/>
        <end position="200"/>
    </location>
</feature>
<feature type="region of interest" description="Disordered" evidence="1">
    <location>
        <begin position="1"/>
        <end position="67"/>
    </location>
</feature>
<dbReference type="EMBL" id="PGCJ01000086">
    <property type="protein sequence ID" value="PLW51168.1"/>
    <property type="molecule type" value="Genomic_DNA"/>
</dbReference>